<evidence type="ECO:0000313" key="2">
    <source>
        <dbReference type="Proteomes" id="UP000198711"/>
    </source>
</evidence>
<dbReference type="EMBL" id="FNNO01000011">
    <property type="protein sequence ID" value="SDX21605.1"/>
    <property type="molecule type" value="Genomic_DNA"/>
</dbReference>
<proteinExistence type="predicted"/>
<name>A0A8X8IGC3_9BACT</name>
<protein>
    <recommendedName>
        <fullName evidence="3">Peptidase C39 domain-containing protein</fullName>
    </recommendedName>
</protein>
<comment type="caution">
    <text evidence="1">The sequence shown here is derived from an EMBL/GenBank/DDBJ whole genome shotgun (WGS) entry which is preliminary data.</text>
</comment>
<gene>
    <name evidence="1" type="ORF">SAMN05444410_11120</name>
</gene>
<reference evidence="1 2" key="1">
    <citation type="submission" date="2016-10" db="EMBL/GenBank/DDBJ databases">
        <authorList>
            <person name="Varghese N."/>
            <person name="Submissions S."/>
        </authorList>
    </citation>
    <scope>NUCLEOTIDE SEQUENCE [LARGE SCALE GENOMIC DNA]</scope>
    <source>
        <strain evidence="1 2">DSM 25353</strain>
    </source>
</reference>
<keyword evidence="2" id="KW-1185">Reference proteome</keyword>
<evidence type="ECO:0008006" key="3">
    <source>
        <dbReference type="Google" id="ProtNLM"/>
    </source>
</evidence>
<evidence type="ECO:0000313" key="1">
    <source>
        <dbReference type="EMBL" id="SDX21605.1"/>
    </source>
</evidence>
<dbReference type="Proteomes" id="UP000198711">
    <property type="component" value="Unassembled WGS sequence"/>
</dbReference>
<accession>A0A8X8IGC3</accession>
<dbReference type="AlphaFoldDB" id="A0A8X8IGC3"/>
<sequence>MRVLTHHIPANAGNMQELYKRKKAVIQTPCLLALFGMYHLPAFPKNNDASLPIDTLIIRIPSVMRSDEAAARHMIAALEKKSLQAQLNRGIAMPLLVGFIGSQARHFILVLHYTQTNGSYRYLVYDPGKGVVLMWTNTLSAITHSIRCWRNGISGWVIIFRRHKTLKIA</sequence>
<organism evidence="1 2">
    <name type="scientific">Hydrobacter penzbergensis</name>
    <dbReference type="NCBI Taxonomy" id="1235997"/>
    <lineage>
        <taxon>Bacteria</taxon>
        <taxon>Pseudomonadati</taxon>
        <taxon>Bacteroidota</taxon>
        <taxon>Chitinophagia</taxon>
        <taxon>Chitinophagales</taxon>
        <taxon>Chitinophagaceae</taxon>
        <taxon>Hydrobacter</taxon>
    </lineage>
</organism>